<dbReference type="InterPro" id="IPR036986">
    <property type="entry name" value="S4_RNA-bd_sf"/>
</dbReference>
<keyword evidence="3 5" id="KW-0694">RNA-binding</keyword>
<comment type="subunit">
    <text evidence="5">Associates with stalled 50S ribosomal subunits. Binds to RqcH, 23S rRNA and the P-site tRNA. Does not require RqcH for association with 50S subunits.</text>
</comment>
<protein>
    <recommendedName>
        <fullName evidence="5">RQC P-site tRNA stabilizing factor</fullName>
        <shortName evidence="5">RqcP</shortName>
    </recommendedName>
    <alternativeName>
        <fullName evidence="5">Ribosome-associated protein quality control protein P</fullName>
    </alternativeName>
</protein>
<keyword evidence="8" id="KW-1185">Reference proteome</keyword>
<gene>
    <name evidence="5" type="primary">rqcP</name>
    <name evidence="7" type="ORF">SAMN02746011_00099</name>
</gene>
<dbReference type="SUPFAM" id="SSF55174">
    <property type="entry name" value="Alpha-L RNA-binding motif"/>
    <property type="match status" value="1"/>
</dbReference>
<dbReference type="OrthoDB" id="9805210at2"/>
<dbReference type="Gene3D" id="3.10.290.10">
    <property type="entry name" value="RNA-binding S4 domain"/>
    <property type="match status" value="1"/>
</dbReference>
<dbReference type="SMART" id="SM00363">
    <property type="entry name" value="S4"/>
    <property type="match status" value="1"/>
</dbReference>
<dbReference type="Pfam" id="PF01479">
    <property type="entry name" value="S4"/>
    <property type="match status" value="1"/>
</dbReference>
<comment type="similarity">
    <text evidence="5">Belongs to the RqcP family.</text>
</comment>
<keyword evidence="2 5" id="KW-0699">rRNA-binding</keyword>
<keyword evidence="1 5" id="KW-0820">tRNA-binding</keyword>
<name>A0A1T4JKZ8_9LACT</name>
<dbReference type="AlphaFoldDB" id="A0A1T4JKZ8"/>
<evidence type="ECO:0000313" key="8">
    <source>
        <dbReference type="Proteomes" id="UP000189941"/>
    </source>
</evidence>
<dbReference type="RefSeq" id="WP_078754981.1">
    <property type="nucleotide sequence ID" value="NZ_FUWO01000001.1"/>
</dbReference>
<evidence type="ECO:0000256" key="3">
    <source>
        <dbReference type="ARBA" id="ARBA00022884"/>
    </source>
</evidence>
<dbReference type="HAMAP" id="MF_00871">
    <property type="entry name" value="RqcP"/>
    <property type="match status" value="1"/>
</dbReference>
<dbReference type="STRING" id="1121925.SAMN02746011_00099"/>
<reference evidence="8" key="1">
    <citation type="submission" date="2017-02" db="EMBL/GenBank/DDBJ databases">
        <authorList>
            <person name="Varghese N."/>
            <person name="Submissions S."/>
        </authorList>
    </citation>
    <scope>NUCLEOTIDE SEQUENCE [LARGE SCALE GENOMIC DNA]</scope>
    <source>
        <strain evidence="8">DSM 15739</strain>
    </source>
</reference>
<dbReference type="EMBL" id="FUWO01000001">
    <property type="protein sequence ID" value="SJZ30835.1"/>
    <property type="molecule type" value="Genomic_DNA"/>
</dbReference>
<evidence type="ECO:0000313" key="7">
    <source>
        <dbReference type="EMBL" id="SJZ30835.1"/>
    </source>
</evidence>
<evidence type="ECO:0000256" key="4">
    <source>
        <dbReference type="ARBA" id="ARBA00022917"/>
    </source>
</evidence>
<evidence type="ECO:0000259" key="6">
    <source>
        <dbReference type="SMART" id="SM00363"/>
    </source>
</evidence>
<accession>A0A1T4JKZ8</accession>
<dbReference type="PROSITE" id="PS50889">
    <property type="entry name" value="S4"/>
    <property type="match status" value="1"/>
</dbReference>
<dbReference type="GO" id="GO:0072344">
    <property type="term" value="P:rescue of stalled ribosome"/>
    <property type="evidence" value="ECO:0007669"/>
    <property type="project" value="UniProtKB-UniRule"/>
</dbReference>
<keyword evidence="7" id="KW-0346">Stress response</keyword>
<dbReference type="InterPro" id="IPR002942">
    <property type="entry name" value="S4_RNA-bd"/>
</dbReference>
<comment type="function">
    <text evidence="5">Key component of the ribosome quality control system (RQC), a ribosome-associated complex that mediates the extraction of incompletely synthesized nascent chains from stalled ribosomes and their subsequent degradation. RqcH recruits Ala-charged tRNA, and with RqcP directs the elongation of stalled nascent chains on 50S ribosomal subunits, leading to non-templated C-terminal alanine extensions (Ala tail). The Ala tail promotes nascent chain degradation. RqcP is associated with the translocation-like movement of the peptidyl-tRNA from the A-site into the P-site.</text>
</comment>
<dbReference type="GO" id="GO:0043023">
    <property type="term" value="F:ribosomal large subunit binding"/>
    <property type="evidence" value="ECO:0007669"/>
    <property type="project" value="UniProtKB-UniRule"/>
</dbReference>
<evidence type="ECO:0000256" key="5">
    <source>
        <dbReference type="HAMAP-Rule" id="MF_00871"/>
    </source>
</evidence>
<evidence type="ECO:0000256" key="1">
    <source>
        <dbReference type="ARBA" id="ARBA00022555"/>
    </source>
</evidence>
<dbReference type="GO" id="GO:0019843">
    <property type="term" value="F:rRNA binding"/>
    <property type="evidence" value="ECO:0007669"/>
    <property type="project" value="UniProtKB-UniRule"/>
</dbReference>
<evidence type="ECO:0000256" key="2">
    <source>
        <dbReference type="ARBA" id="ARBA00022730"/>
    </source>
</evidence>
<dbReference type="PIRSF" id="PIRSF038881">
    <property type="entry name" value="RNAbp_HP1423"/>
    <property type="match status" value="1"/>
</dbReference>
<dbReference type="Proteomes" id="UP000189941">
    <property type="component" value="Unassembled WGS sequence"/>
</dbReference>
<organism evidence="7 8">
    <name type="scientific">Globicatella sulfidifaciens DSM 15739</name>
    <dbReference type="NCBI Taxonomy" id="1121925"/>
    <lineage>
        <taxon>Bacteria</taxon>
        <taxon>Bacillati</taxon>
        <taxon>Bacillota</taxon>
        <taxon>Bacilli</taxon>
        <taxon>Lactobacillales</taxon>
        <taxon>Aerococcaceae</taxon>
        <taxon>Globicatella</taxon>
    </lineage>
</organism>
<dbReference type="CDD" id="cd00165">
    <property type="entry name" value="S4"/>
    <property type="match status" value="1"/>
</dbReference>
<dbReference type="InterPro" id="IPR025490">
    <property type="entry name" value="RqcP"/>
</dbReference>
<sequence length="96" mass="11121">MRLDKFLKVSRLIKRRTVAKEVADQGRIKINDTVAKSSSTVKIGDTLEIRFGNRIMTVEILDIRDTTKKNEAVELYKIISEERIEKEIPIIDEFLS</sequence>
<keyword evidence="4 5" id="KW-0648">Protein biosynthesis</keyword>
<feature type="domain" description="RNA-binding S4" evidence="6">
    <location>
        <begin position="1"/>
        <end position="64"/>
    </location>
</feature>
<dbReference type="GO" id="GO:0000049">
    <property type="term" value="F:tRNA binding"/>
    <property type="evidence" value="ECO:0007669"/>
    <property type="project" value="UniProtKB-UniRule"/>
</dbReference>
<proteinExistence type="inferred from homology"/>